<feature type="region of interest" description="Disordered" evidence="4">
    <location>
        <begin position="457"/>
        <end position="482"/>
    </location>
</feature>
<dbReference type="Pfam" id="PF13426">
    <property type="entry name" value="PAS_9"/>
    <property type="match status" value="1"/>
</dbReference>
<organism evidence="6 7">
    <name type="scientific">Podospora pseudoanserina</name>
    <dbReference type="NCBI Taxonomy" id="2609844"/>
    <lineage>
        <taxon>Eukaryota</taxon>
        <taxon>Fungi</taxon>
        <taxon>Dikarya</taxon>
        <taxon>Ascomycota</taxon>
        <taxon>Pezizomycotina</taxon>
        <taxon>Sordariomycetes</taxon>
        <taxon>Sordariomycetidae</taxon>
        <taxon>Sordariales</taxon>
        <taxon>Podosporaceae</taxon>
        <taxon>Podospora</taxon>
    </lineage>
</organism>
<comment type="caution">
    <text evidence="6">The sequence shown here is derived from an EMBL/GenBank/DDBJ whole genome shotgun (WGS) entry which is preliminary data.</text>
</comment>
<reference evidence="6 7" key="1">
    <citation type="journal article" date="2023" name="bioRxiv">
        <title>High-quality genome assemblies of four members of thePodospora anserinaspecies complex.</title>
        <authorList>
            <person name="Ament-Velasquez S.L."/>
            <person name="Vogan A.A."/>
            <person name="Wallerman O."/>
            <person name="Hartmann F."/>
            <person name="Gautier V."/>
            <person name="Silar P."/>
            <person name="Giraud T."/>
            <person name="Johannesson H."/>
        </authorList>
    </citation>
    <scope>NUCLEOTIDE SEQUENCE [LARGE SCALE GENOMIC DNA]</scope>
    <source>
        <strain evidence="6 7">CBS 124.78</strain>
    </source>
</reference>
<evidence type="ECO:0000256" key="2">
    <source>
        <dbReference type="ARBA" id="ARBA00022643"/>
    </source>
</evidence>
<dbReference type="EMBL" id="JAFFHC010000006">
    <property type="protein sequence ID" value="KAK4671846.1"/>
    <property type="molecule type" value="Genomic_DNA"/>
</dbReference>
<feature type="region of interest" description="Disordered" evidence="4">
    <location>
        <begin position="678"/>
        <end position="698"/>
    </location>
</feature>
<evidence type="ECO:0000256" key="1">
    <source>
        <dbReference type="ARBA" id="ARBA00022630"/>
    </source>
</evidence>
<name>A0ABR0HVC4_9PEZI</name>
<evidence type="ECO:0000259" key="5">
    <source>
        <dbReference type="Pfam" id="PF13426"/>
    </source>
</evidence>
<dbReference type="SUPFAM" id="SSF55785">
    <property type="entry name" value="PYP-like sensor domain (PAS domain)"/>
    <property type="match status" value="1"/>
</dbReference>
<dbReference type="GeneID" id="87970268"/>
<dbReference type="PANTHER" id="PTHR47429">
    <property type="entry name" value="PROTEIN TWIN LOV 1"/>
    <property type="match status" value="1"/>
</dbReference>
<feature type="compositionally biased region" description="Low complexity" evidence="4">
    <location>
        <begin position="138"/>
        <end position="148"/>
    </location>
</feature>
<keyword evidence="7" id="KW-1185">Reference proteome</keyword>
<evidence type="ECO:0000256" key="4">
    <source>
        <dbReference type="SAM" id="MobiDB-lite"/>
    </source>
</evidence>
<feature type="region of interest" description="Disordered" evidence="4">
    <location>
        <begin position="62"/>
        <end position="119"/>
    </location>
</feature>
<dbReference type="PANTHER" id="PTHR47429:SF2">
    <property type="entry name" value="PROTEIN TWIN LOV 1"/>
    <property type="match status" value="1"/>
</dbReference>
<feature type="compositionally biased region" description="Pro residues" evidence="4">
    <location>
        <begin position="95"/>
        <end position="105"/>
    </location>
</feature>
<dbReference type="NCBIfam" id="TIGR00229">
    <property type="entry name" value="sensory_box"/>
    <property type="match status" value="1"/>
</dbReference>
<evidence type="ECO:0000313" key="7">
    <source>
        <dbReference type="Proteomes" id="UP001323617"/>
    </source>
</evidence>
<proteinExistence type="predicted"/>
<dbReference type="Proteomes" id="UP001323617">
    <property type="component" value="Unassembled WGS sequence"/>
</dbReference>
<feature type="compositionally biased region" description="Polar residues" evidence="4">
    <location>
        <begin position="62"/>
        <end position="71"/>
    </location>
</feature>
<evidence type="ECO:0000313" key="6">
    <source>
        <dbReference type="EMBL" id="KAK4671846.1"/>
    </source>
</evidence>
<feature type="region of interest" description="Disordered" evidence="4">
    <location>
        <begin position="138"/>
        <end position="166"/>
    </location>
</feature>
<dbReference type="RefSeq" id="XP_062798142.1">
    <property type="nucleotide sequence ID" value="XM_062949403.1"/>
</dbReference>
<dbReference type="Gene3D" id="3.30.450.20">
    <property type="entry name" value="PAS domain"/>
    <property type="match status" value="1"/>
</dbReference>
<keyword evidence="3" id="KW-0157">Chromophore</keyword>
<accession>A0ABR0HVC4</accession>
<dbReference type="InterPro" id="IPR000014">
    <property type="entry name" value="PAS"/>
</dbReference>
<protein>
    <recommendedName>
        <fullName evidence="5">PAS domain-containing protein</fullName>
    </recommendedName>
</protein>
<evidence type="ECO:0000256" key="3">
    <source>
        <dbReference type="ARBA" id="ARBA00022991"/>
    </source>
</evidence>
<feature type="compositionally biased region" description="Polar residues" evidence="4">
    <location>
        <begin position="84"/>
        <end position="93"/>
    </location>
</feature>
<keyword evidence="1" id="KW-0285">Flavoprotein</keyword>
<dbReference type="InterPro" id="IPR035965">
    <property type="entry name" value="PAS-like_dom_sf"/>
</dbReference>
<gene>
    <name evidence="6" type="ORF">QC764_609250</name>
</gene>
<sequence length="772" mass="83300">MQAPAQYRLLSSCPTTSLTTSPISQTTVGVSLNSSMPNSTWKFSVFLAPMLSLKRDTLDSLSTLSDGQSLRGSGRSMLPCPNDPRSSVTNATALSPPPASKPPQPQSTSHVPSRLRSDSGLSLHTNQAAFRQYTDYGSDGSVRSVSSRTQAGSPTEGGSVDDAPIGPKPSIILKDSILQAKLLPNFFDPAVIKLAFSNPTTGHKLCRYAARKGGPSASYMDFLIRVDEYFRAFGNMTTLISQITTDFTGVVASTPIELPQDIANRLKNNTKHCARTALPSLERLYREAKAAVEERLAETLYPEFVKYQLSECMRTSLSTSQSSAGGFLSTCPGLGNAFCLTTPLEPDNPIICASDALLRMSGYRRKEIMNKNCRFFQGICTDPEATRRLSEAISTGHEASELLINYRKDGTPFWNLLFVCPLFEGGTIRYFLGAQINVSESMGSDYKDILRILNFGPPGEQQHQQAQQPSGKGPRPAEKPVWRNPINADAERPLSSASTHQKAALRNRFFKRFSRKGSTIRARIPTWPSTPRADSPSNGVCGLSKKAILPPISRKAEAPQEEYSTPYSRFFVLKYIPSLPSSSTAASTSTMQPTRPNYHCGSSTSSGVAAQLTISFSSHFALSMLGLHEPNDAKLVSGRDIFAVLTPNAATMSSISNKQVRSTVYSAIAAGESVSLDITTSTASPPPSQRPTSPVKKVHTRGISVAKGGDYQPSRLSDTLDRGADFLSSVFSHNGAGLGGKNATRKVVSHWTPLKNGNGEVEFVVVVLTAAS</sequence>
<keyword evidence="2" id="KW-0288">FMN</keyword>
<feature type="domain" description="PAS" evidence="5">
    <location>
        <begin position="340"/>
        <end position="440"/>
    </location>
</feature>